<dbReference type="Proteomes" id="UP001168877">
    <property type="component" value="Unassembled WGS sequence"/>
</dbReference>
<reference evidence="2" key="1">
    <citation type="journal article" date="2022" name="Plant J.">
        <title>Strategies of tolerance reflected in two North American maple genomes.</title>
        <authorList>
            <person name="McEvoy S.L."/>
            <person name="Sezen U.U."/>
            <person name="Trouern-Trend A."/>
            <person name="McMahon S.M."/>
            <person name="Schaberg P.G."/>
            <person name="Yang J."/>
            <person name="Wegrzyn J.L."/>
            <person name="Swenson N.G."/>
        </authorList>
    </citation>
    <scope>NUCLEOTIDE SEQUENCE</scope>
    <source>
        <strain evidence="2">NS2018</strain>
    </source>
</reference>
<evidence type="ECO:0000256" key="1">
    <source>
        <dbReference type="SAM" id="MobiDB-lite"/>
    </source>
</evidence>
<keyword evidence="3" id="KW-1185">Reference proteome</keyword>
<evidence type="ECO:0000313" key="3">
    <source>
        <dbReference type="Proteomes" id="UP001168877"/>
    </source>
</evidence>
<evidence type="ECO:0000313" key="2">
    <source>
        <dbReference type="EMBL" id="KAK0589646.1"/>
    </source>
</evidence>
<name>A0AA39VT80_ACESA</name>
<dbReference type="Pfam" id="PF04749">
    <property type="entry name" value="PLAC8"/>
    <property type="match status" value="1"/>
</dbReference>
<sequence length="199" mass="22218">MADGHGHLRFVKLTKDQGPVDDITPGELNQPIQVPQATQDSFARVLFGRNIETLTDDIPWTNACVCHAMCIEGGMALAAATALFHGIDPRTSFLIWQSLFLAWWMSGIYTGLFRQSLQKKYHLKNSPCDPCLVHCRFHWCALCQEHREMKNHLSDNAETSMTVVSPPQTQEMNTGENRKSATAPSTGNEGHTNLELQPV</sequence>
<protein>
    <submittedName>
        <fullName evidence="2">Uncharacterized protein</fullName>
    </submittedName>
</protein>
<dbReference type="EMBL" id="JAUESC010000381">
    <property type="protein sequence ID" value="KAK0589646.1"/>
    <property type="molecule type" value="Genomic_DNA"/>
</dbReference>
<comment type="caution">
    <text evidence="2">The sequence shown here is derived from an EMBL/GenBank/DDBJ whole genome shotgun (WGS) entry which is preliminary data.</text>
</comment>
<reference evidence="2" key="2">
    <citation type="submission" date="2023-06" db="EMBL/GenBank/DDBJ databases">
        <authorList>
            <person name="Swenson N.G."/>
            <person name="Wegrzyn J.L."/>
            <person name="Mcevoy S.L."/>
        </authorList>
    </citation>
    <scope>NUCLEOTIDE SEQUENCE</scope>
    <source>
        <strain evidence="2">NS2018</strain>
        <tissue evidence="2">Leaf</tissue>
    </source>
</reference>
<proteinExistence type="predicted"/>
<dbReference type="NCBIfam" id="TIGR01571">
    <property type="entry name" value="A_thal_Cys_rich"/>
    <property type="match status" value="1"/>
</dbReference>
<gene>
    <name evidence="2" type="ORF">LWI29_016727</name>
</gene>
<dbReference type="AlphaFoldDB" id="A0AA39VT80"/>
<accession>A0AA39VT80</accession>
<dbReference type="InterPro" id="IPR006461">
    <property type="entry name" value="PLAC_motif_containing"/>
</dbReference>
<organism evidence="2 3">
    <name type="scientific">Acer saccharum</name>
    <name type="common">Sugar maple</name>
    <dbReference type="NCBI Taxonomy" id="4024"/>
    <lineage>
        <taxon>Eukaryota</taxon>
        <taxon>Viridiplantae</taxon>
        <taxon>Streptophyta</taxon>
        <taxon>Embryophyta</taxon>
        <taxon>Tracheophyta</taxon>
        <taxon>Spermatophyta</taxon>
        <taxon>Magnoliopsida</taxon>
        <taxon>eudicotyledons</taxon>
        <taxon>Gunneridae</taxon>
        <taxon>Pentapetalae</taxon>
        <taxon>rosids</taxon>
        <taxon>malvids</taxon>
        <taxon>Sapindales</taxon>
        <taxon>Sapindaceae</taxon>
        <taxon>Hippocastanoideae</taxon>
        <taxon>Acereae</taxon>
        <taxon>Acer</taxon>
    </lineage>
</organism>
<dbReference type="PANTHER" id="PTHR15907">
    <property type="entry name" value="DUF614 FAMILY PROTEIN-RELATED"/>
    <property type="match status" value="1"/>
</dbReference>
<feature type="region of interest" description="Disordered" evidence="1">
    <location>
        <begin position="162"/>
        <end position="199"/>
    </location>
</feature>